<reference evidence="13 14" key="1">
    <citation type="journal article" date="2016" name="DNA Res.">
        <title>The draft genome of MD-2 pineapple using hybrid error correction of long reads.</title>
        <authorList>
            <person name="Redwan R.M."/>
            <person name="Saidin A."/>
            <person name="Kumar S.V."/>
        </authorList>
    </citation>
    <scope>NUCLEOTIDE SEQUENCE [LARGE SCALE GENOMIC DNA]</scope>
    <source>
        <strain evidence="14">cv. MD2</strain>
        <tissue evidence="13">Leaf</tissue>
    </source>
</reference>
<evidence type="ECO:0000256" key="7">
    <source>
        <dbReference type="ARBA" id="ARBA00022801"/>
    </source>
</evidence>
<dbReference type="InterPro" id="IPR005225">
    <property type="entry name" value="Small_GTP-bd"/>
</dbReference>
<dbReference type="HAMAP" id="MF_00379">
    <property type="entry name" value="GTPase_MnmE"/>
    <property type="match status" value="1"/>
</dbReference>
<accession>A0A199V5Q0</accession>
<dbReference type="InterPro" id="IPR027368">
    <property type="entry name" value="MnmE_dom2"/>
</dbReference>
<dbReference type="Gene3D" id="1.20.120.430">
    <property type="entry name" value="tRNA modification GTPase MnmE domain 2"/>
    <property type="match status" value="1"/>
</dbReference>
<dbReference type="STRING" id="4615.A0A199V5Q0"/>
<feature type="domain" description="TrmE-type G" evidence="12">
    <location>
        <begin position="333"/>
        <end position="501"/>
    </location>
</feature>
<dbReference type="EMBL" id="LSRQ01003110">
    <property type="protein sequence ID" value="OAY72394.1"/>
    <property type="molecule type" value="Genomic_DNA"/>
</dbReference>
<evidence type="ECO:0000256" key="11">
    <source>
        <dbReference type="RuleBase" id="RU003313"/>
    </source>
</evidence>
<dbReference type="InterPro" id="IPR027417">
    <property type="entry name" value="P-loop_NTPase"/>
</dbReference>
<dbReference type="InterPro" id="IPR004520">
    <property type="entry name" value="GTPase_MnmE"/>
</dbReference>
<evidence type="ECO:0000256" key="9">
    <source>
        <dbReference type="ARBA" id="ARBA00022958"/>
    </source>
</evidence>
<keyword evidence="7" id="KW-0378">Hydrolase</keyword>
<dbReference type="CDD" id="cd14858">
    <property type="entry name" value="TrmE_N"/>
    <property type="match status" value="1"/>
</dbReference>
<dbReference type="NCBIfam" id="TIGR00450">
    <property type="entry name" value="mnmE_trmE_thdF"/>
    <property type="match status" value="1"/>
</dbReference>
<dbReference type="InterPro" id="IPR027266">
    <property type="entry name" value="TrmE/GcvT-like"/>
</dbReference>
<dbReference type="Gene3D" id="3.40.50.300">
    <property type="entry name" value="P-loop containing nucleotide triphosphate hydrolases"/>
    <property type="match status" value="1"/>
</dbReference>
<comment type="caution">
    <text evidence="13">The sequence shown here is derived from an EMBL/GenBank/DDBJ whole genome shotgun (WGS) entry which is preliminary data.</text>
</comment>
<name>A0A199V5Q0_ANACO</name>
<dbReference type="PROSITE" id="PS51709">
    <property type="entry name" value="G_TRME"/>
    <property type="match status" value="1"/>
</dbReference>
<evidence type="ECO:0000256" key="2">
    <source>
        <dbReference type="ARBA" id="ARBA00011043"/>
    </source>
</evidence>
<dbReference type="SUPFAM" id="SSF52540">
    <property type="entry name" value="P-loop containing nucleoside triphosphate hydrolases"/>
    <property type="match status" value="1"/>
</dbReference>
<evidence type="ECO:0000256" key="4">
    <source>
        <dbReference type="ARBA" id="ARBA00022694"/>
    </source>
</evidence>
<dbReference type="Proteomes" id="UP000092600">
    <property type="component" value="Unassembled WGS sequence"/>
</dbReference>
<evidence type="ECO:0000313" key="13">
    <source>
        <dbReference type="EMBL" id="OAY72394.1"/>
    </source>
</evidence>
<dbReference type="Gene3D" id="3.30.1360.120">
    <property type="entry name" value="Probable tRNA modification gtpase trme, domain 1"/>
    <property type="match status" value="1"/>
</dbReference>
<dbReference type="Pfam" id="PF12631">
    <property type="entry name" value="MnmE_helical"/>
    <property type="match status" value="1"/>
</dbReference>
<dbReference type="InterPro" id="IPR025867">
    <property type="entry name" value="MnmE_helical"/>
</dbReference>
<dbReference type="Pfam" id="PF01926">
    <property type="entry name" value="MMR_HSR1"/>
    <property type="match status" value="1"/>
</dbReference>
<dbReference type="FunFam" id="3.30.1360.120:FF:000003">
    <property type="entry name" value="tRNA modification GTPase MnmE"/>
    <property type="match status" value="1"/>
</dbReference>
<evidence type="ECO:0000313" key="14">
    <source>
        <dbReference type="Proteomes" id="UP000092600"/>
    </source>
</evidence>
<evidence type="ECO:0000256" key="10">
    <source>
        <dbReference type="ARBA" id="ARBA00023134"/>
    </source>
</evidence>
<organism evidence="13 14">
    <name type="scientific">Ananas comosus</name>
    <name type="common">Pineapple</name>
    <name type="synonym">Ananas ananas</name>
    <dbReference type="NCBI Taxonomy" id="4615"/>
    <lineage>
        <taxon>Eukaryota</taxon>
        <taxon>Viridiplantae</taxon>
        <taxon>Streptophyta</taxon>
        <taxon>Embryophyta</taxon>
        <taxon>Tracheophyta</taxon>
        <taxon>Spermatophyta</taxon>
        <taxon>Magnoliopsida</taxon>
        <taxon>Liliopsida</taxon>
        <taxon>Poales</taxon>
        <taxon>Bromeliaceae</taxon>
        <taxon>Bromelioideae</taxon>
        <taxon>Ananas</taxon>
    </lineage>
</organism>
<keyword evidence="4 11" id="KW-0819">tRNA processing</keyword>
<gene>
    <name evidence="13" type="ORF">ACMD2_03916</name>
</gene>
<dbReference type="PANTHER" id="PTHR42714:SF2">
    <property type="entry name" value="TRNA MODIFICATION GTPASE GTPBP3, MITOCHONDRIAL"/>
    <property type="match status" value="1"/>
</dbReference>
<dbReference type="PANTHER" id="PTHR42714">
    <property type="entry name" value="TRNA MODIFICATION GTPASE GTPBP3"/>
    <property type="match status" value="1"/>
</dbReference>
<dbReference type="AlphaFoldDB" id="A0A199V5Q0"/>
<sequence>MALTLPRHLLPWRIPNPLLLLSHFLNPRTPLLPSSYSSPNTLIRQSRTLISRLSPSGFSPLPSSPGFSTVLVLKVLIFFSHPFVSVDKTLVLTEDERSASSKSEEDKASPESATIAAIVTALGGGAAPVGIVRLSGPTAVAVARRVFRPARSSARGPRGVSWKPKSHFVEYGFALDQKGNVIDEVLAIPMLAPRSYTREDVVELQCHGNDVCLQRVLRACLEAGAKLAEPGEFTLRAFLNGRLDLSQAENVAKLISAKSLAAADSALAGFSAIVKSLRAQCIELLTEIEARLDFDDEMPPLDTTILINKISDMRHDVQQAMDTANYDKLLQSGLQIAIIGRPNVGKSSLLNAWSKSERAIVTEVAGTTRDVIEANVSIQGIPVTLLDTAGIRETDDIVEKIGVQRSEAAALAADVIIMTVSAVDGWTEDDAKLIEHIQMSQKPAAIAMPIILVINKVDCAPFVSVEEFGNISSSFNKHVLTCAVTGKGIPELEKAVLEVRGLEPTAVGGRRWTINQRQFEQLLRTKEAFSRLNLSITEELPMDFWTIDLREAALALGEITGEDISEEVLTNIFG</sequence>
<feature type="non-terminal residue" evidence="13">
    <location>
        <position position="574"/>
    </location>
</feature>
<dbReference type="InterPro" id="IPR018948">
    <property type="entry name" value="GTP-bd_TrmE_N"/>
</dbReference>
<keyword evidence="9" id="KW-0630">Potassium</keyword>
<proteinExistence type="inferred from homology"/>
<keyword evidence="5" id="KW-0479">Metal-binding</keyword>
<evidence type="ECO:0000259" key="12">
    <source>
        <dbReference type="PROSITE" id="PS51709"/>
    </source>
</evidence>
<dbReference type="GO" id="GO:0002098">
    <property type="term" value="P:tRNA wobble uridine modification"/>
    <property type="evidence" value="ECO:0007669"/>
    <property type="project" value="TreeGrafter"/>
</dbReference>
<evidence type="ECO:0000256" key="3">
    <source>
        <dbReference type="ARBA" id="ARBA00022490"/>
    </source>
</evidence>
<keyword evidence="6 11" id="KW-0547">Nucleotide-binding</keyword>
<keyword evidence="8" id="KW-0460">Magnesium</keyword>
<dbReference type="CDD" id="cd04164">
    <property type="entry name" value="trmE"/>
    <property type="match status" value="1"/>
</dbReference>
<dbReference type="GO" id="GO:0009507">
    <property type="term" value="C:chloroplast"/>
    <property type="evidence" value="ECO:0007669"/>
    <property type="project" value="UniProtKB-SubCell"/>
</dbReference>
<comment type="similarity">
    <text evidence="2 11">Belongs to the TRAFAC class TrmE-Era-EngA-EngB-Septin-like GTPase superfamily. TrmE GTPase family.</text>
</comment>
<evidence type="ECO:0000256" key="8">
    <source>
        <dbReference type="ARBA" id="ARBA00022842"/>
    </source>
</evidence>
<dbReference type="GO" id="GO:0046872">
    <property type="term" value="F:metal ion binding"/>
    <property type="evidence" value="ECO:0007669"/>
    <property type="project" value="UniProtKB-KW"/>
</dbReference>
<dbReference type="GO" id="GO:0005829">
    <property type="term" value="C:cytosol"/>
    <property type="evidence" value="ECO:0007669"/>
    <property type="project" value="TreeGrafter"/>
</dbReference>
<comment type="subcellular location">
    <subcellularLocation>
        <location evidence="1">Plastid</location>
        <location evidence="1">Chloroplast</location>
    </subcellularLocation>
</comment>
<evidence type="ECO:0000256" key="5">
    <source>
        <dbReference type="ARBA" id="ARBA00022723"/>
    </source>
</evidence>
<evidence type="ECO:0000256" key="1">
    <source>
        <dbReference type="ARBA" id="ARBA00004229"/>
    </source>
</evidence>
<evidence type="ECO:0000256" key="6">
    <source>
        <dbReference type="ARBA" id="ARBA00022741"/>
    </source>
</evidence>
<keyword evidence="3" id="KW-0963">Cytoplasm</keyword>
<dbReference type="InterPro" id="IPR031168">
    <property type="entry name" value="G_TrmE"/>
</dbReference>
<dbReference type="FunFam" id="3.40.50.300:FF:000494">
    <property type="entry name" value="tRNA modification GTPase MnmE"/>
    <property type="match status" value="1"/>
</dbReference>
<dbReference type="GO" id="GO:0005525">
    <property type="term" value="F:GTP binding"/>
    <property type="evidence" value="ECO:0007669"/>
    <property type="project" value="UniProtKB-KW"/>
</dbReference>
<dbReference type="InterPro" id="IPR006073">
    <property type="entry name" value="GTP-bd"/>
</dbReference>
<dbReference type="Pfam" id="PF10396">
    <property type="entry name" value="TrmE_N"/>
    <property type="match status" value="1"/>
</dbReference>
<keyword evidence="10 11" id="KW-0342">GTP-binding</keyword>
<protein>
    <submittedName>
        <fullName evidence="13">tRNA modification GTPase MnmE</fullName>
    </submittedName>
</protein>
<dbReference type="GO" id="GO:0042802">
    <property type="term" value="F:identical protein binding"/>
    <property type="evidence" value="ECO:0007669"/>
    <property type="project" value="UniProtKB-ARBA"/>
</dbReference>
<dbReference type="NCBIfam" id="TIGR00231">
    <property type="entry name" value="small_GTP"/>
    <property type="match status" value="1"/>
</dbReference>
<dbReference type="GO" id="GO:0003924">
    <property type="term" value="F:GTPase activity"/>
    <property type="evidence" value="ECO:0007669"/>
    <property type="project" value="InterPro"/>
</dbReference>
<dbReference type="GO" id="GO:0030488">
    <property type="term" value="P:tRNA methylation"/>
    <property type="evidence" value="ECO:0007669"/>
    <property type="project" value="TreeGrafter"/>
</dbReference>